<accession>A0A345UPY5</accession>
<dbReference type="Pfam" id="PF04250">
    <property type="entry name" value="DUF429"/>
    <property type="match status" value="1"/>
</dbReference>
<gene>
    <name evidence="1" type="ORF">CYPRO_3304</name>
</gene>
<proteinExistence type="predicted"/>
<dbReference type="AlphaFoldDB" id="A0A345UPY5"/>
<dbReference type="RefSeq" id="WP_114985610.1">
    <property type="nucleotide sequence ID" value="NZ_CP027806.1"/>
</dbReference>
<dbReference type="InterPro" id="IPR007362">
    <property type="entry name" value="DUF429"/>
</dbReference>
<reference evidence="1 2" key="1">
    <citation type="submission" date="2018-03" db="EMBL/GenBank/DDBJ databases">
        <title>Phenotypic and genomic properties of Cyclonatronum proteinivorum gen. nov., sp. nov., a haloalkaliphilic bacteroidete from soda lakes possessing Na+-translocating rhodopsin.</title>
        <authorList>
            <person name="Toshchakov S.V."/>
            <person name="Korzhenkov A."/>
            <person name="Samarov N.I."/>
            <person name="Kublanov I.V."/>
            <person name="Muntyan M.S."/>
            <person name="Sorokin D.Y."/>
        </authorList>
    </citation>
    <scope>NUCLEOTIDE SEQUENCE [LARGE SCALE GENOMIC DNA]</scope>
    <source>
        <strain evidence="1 2">Omega</strain>
    </source>
</reference>
<evidence type="ECO:0000313" key="2">
    <source>
        <dbReference type="Proteomes" id="UP000254808"/>
    </source>
</evidence>
<dbReference type="KEGG" id="cprv:CYPRO_3304"/>
<dbReference type="OrthoDB" id="9811476at2"/>
<organism evidence="1 2">
    <name type="scientific">Cyclonatronum proteinivorum</name>
    <dbReference type="NCBI Taxonomy" id="1457365"/>
    <lineage>
        <taxon>Bacteria</taxon>
        <taxon>Pseudomonadati</taxon>
        <taxon>Balneolota</taxon>
        <taxon>Balneolia</taxon>
        <taxon>Balneolales</taxon>
        <taxon>Cyclonatronaceae</taxon>
        <taxon>Cyclonatronum</taxon>
    </lineage>
</organism>
<keyword evidence="2" id="KW-1185">Reference proteome</keyword>
<evidence type="ECO:0000313" key="1">
    <source>
        <dbReference type="EMBL" id="AXJ02537.1"/>
    </source>
</evidence>
<dbReference type="Proteomes" id="UP000254808">
    <property type="component" value="Chromosome"/>
</dbReference>
<dbReference type="EMBL" id="CP027806">
    <property type="protein sequence ID" value="AXJ02537.1"/>
    <property type="molecule type" value="Genomic_DNA"/>
</dbReference>
<name>A0A345UPY5_9BACT</name>
<sequence length="236" mass="26193">MKTAGIDGCRAGWLAVSLDKSLASWQLLRTVQELSVYAASKNGVFIDIPIGLSETEPVRTCDALLRRVLGKGYASSVFSPPVRAAFMVNDYVAACDINEAKTGKRITKQAWNIMPKIRQVDELLAENPGLVQVLHESHPELLFKKLNRGGEPLQKKKTPEGLEQRRQLLFRADSRIEGLYETMRGSLKKSEAKDDDLLDALVLAVMVAQSPYRPVRTLPLPPETDSRGIPMAIHFV</sequence>
<protein>
    <submittedName>
        <fullName evidence="1">Putative nuclease (RNAse H fold)</fullName>
    </submittedName>
</protein>